<dbReference type="PANTHER" id="PTHR45348:SF2">
    <property type="entry name" value="ZINC-TYPE ALCOHOL DEHYDROGENASE-LIKE PROTEIN C2E1P3.01"/>
    <property type="match status" value="1"/>
</dbReference>
<dbReference type="SUPFAM" id="SSF51735">
    <property type="entry name" value="NAD(P)-binding Rossmann-fold domains"/>
    <property type="match status" value="1"/>
</dbReference>
<name>A0ABQ8KSB2_9APHY</name>
<comment type="caution">
    <text evidence="2">The sequence shown here is derived from an EMBL/GenBank/DDBJ whole genome shotgun (WGS) entry which is preliminary data.</text>
</comment>
<accession>A0ABQ8KSB2</accession>
<dbReference type="Pfam" id="PF08240">
    <property type="entry name" value="ADH_N"/>
    <property type="match status" value="1"/>
</dbReference>
<dbReference type="Gene3D" id="3.90.180.10">
    <property type="entry name" value="Medium-chain alcohol dehydrogenases, catalytic domain"/>
    <property type="match status" value="1"/>
</dbReference>
<dbReference type="SUPFAM" id="SSF50129">
    <property type="entry name" value="GroES-like"/>
    <property type="match status" value="1"/>
</dbReference>
<dbReference type="InterPro" id="IPR011032">
    <property type="entry name" value="GroES-like_sf"/>
</dbReference>
<keyword evidence="3" id="KW-1185">Reference proteome</keyword>
<dbReference type="InterPro" id="IPR013149">
    <property type="entry name" value="ADH-like_C"/>
</dbReference>
<evidence type="ECO:0000313" key="3">
    <source>
        <dbReference type="Proteomes" id="UP000814176"/>
    </source>
</evidence>
<evidence type="ECO:0000259" key="1">
    <source>
        <dbReference type="SMART" id="SM00829"/>
    </source>
</evidence>
<dbReference type="InterPro" id="IPR047122">
    <property type="entry name" value="Trans-enoyl_RdTase-like"/>
</dbReference>
<organism evidence="2 3">
    <name type="scientific">Rhodofomes roseus</name>
    <dbReference type="NCBI Taxonomy" id="34475"/>
    <lineage>
        <taxon>Eukaryota</taxon>
        <taxon>Fungi</taxon>
        <taxon>Dikarya</taxon>
        <taxon>Basidiomycota</taxon>
        <taxon>Agaricomycotina</taxon>
        <taxon>Agaricomycetes</taxon>
        <taxon>Polyporales</taxon>
        <taxon>Rhodofomes</taxon>
    </lineage>
</organism>
<dbReference type="InterPro" id="IPR020843">
    <property type="entry name" value="ER"/>
</dbReference>
<dbReference type="PANTHER" id="PTHR45348">
    <property type="entry name" value="HYPOTHETICAL OXIDOREDUCTASE (EUROFUNG)"/>
    <property type="match status" value="1"/>
</dbReference>
<dbReference type="Pfam" id="PF00107">
    <property type="entry name" value="ADH_zinc_N"/>
    <property type="match status" value="1"/>
</dbReference>
<sequence length="347" mass="36890">MTEQKALYLTSKHGQFEVGTAPIHKPGPGQLVVKIEAAALNPIDWRVQAWGILVEKFPAILGEDLSGTVYEVGEGVKDFKKGDRILMCAPVGAGEQAGFQQYAIASPELTAKIPDNVSFEGGATIPLGLATAVLGLYDHEDGAIGNCGLYPPWEEGGRGKYKGQSILIFGGASSVGQFAIQLAKLSGFGPIITTASLRHTEWLQKLGATHVLDRNLPLDGLAEELKGITVEPFKVIYDAVASPETQNFAYGILAPGGALAVVMPVAVKEELKVPDKKAYWMIANFFMPQHKKLGVSLYSKLPALLKEGAIKPNPVEVIPDGIGGIVVGLQKLSKGVSCVKLVVNPQE</sequence>
<dbReference type="InterPro" id="IPR036291">
    <property type="entry name" value="NAD(P)-bd_dom_sf"/>
</dbReference>
<dbReference type="CDD" id="cd08249">
    <property type="entry name" value="enoyl_reductase_like"/>
    <property type="match status" value="1"/>
</dbReference>
<dbReference type="SMART" id="SM00829">
    <property type="entry name" value="PKS_ER"/>
    <property type="match status" value="1"/>
</dbReference>
<reference evidence="2 3" key="1">
    <citation type="journal article" date="2021" name="Environ. Microbiol.">
        <title>Gene family expansions and transcriptome signatures uncover fungal adaptations to wood decay.</title>
        <authorList>
            <person name="Hage H."/>
            <person name="Miyauchi S."/>
            <person name="Viragh M."/>
            <person name="Drula E."/>
            <person name="Min B."/>
            <person name="Chaduli D."/>
            <person name="Navarro D."/>
            <person name="Favel A."/>
            <person name="Norest M."/>
            <person name="Lesage-Meessen L."/>
            <person name="Balint B."/>
            <person name="Merenyi Z."/>
            <person name="de Eugenio L."/>
            <person name="Morin E."/>
            <person name="Martinez A.T."/>
            <person name="Baldrian P."/>
            <person name="Stursova M."/>
            <person name="Martinez M.J."/>
            <person name="Novotny C."/>
            <person name="Magnuson J.K."/>
            <person name="Spatafora J.W."/>
            <person name="Maurice S."/>
            <person name="Pangilinan J."/>
            <person name="Andreopoulos W."/>
            <person name="LaButti K."/>
            <person name="Hundley H."/>
            <person name="Na H."/>
            <person name="Kuo A."/>
            <person name="Barry K."/>
            <person name="Lipzen A."/>
            <person name="Henrissat B."/>
            <person name="Riley R."/>
            <person name="Ahrendt S."/>
            <person name="Nagy L.G."/>
            <person name="Grigoriev I.V."/>
            <person name="Martin F."/>
            <person name="Rosso M.N."/>
        </authorList>
    </citation>
    <scope>NUCLEOTIDE SEQUENCE [LARGE SCALE GENOMIC DNA]</scope>
    <source>
        <strain evidence="2 3">CIRM-BRFM 1785</strain>
    </source>
</reference>
<dbReference type="GeneID" id="72006279"/>
<dbReference type="InterPro" id="IPR013154">
    <property type="entry name" value="ADH-like_N"/>
</dbReference>
<protein>
    <submittedName>
        <fullName evidence="2">Chaperonin 10-like protein</fullName>
    </submittedName>
</protein>
<dbReference type="Gene3D" id="3.40.50.720">
    <property type="entry name" value="NAD(P)-binding Rossmann-like Domain"/>
    <property type="match status" value="1"/>
</dbReference>
<dbReference type="RefSeq" id="XP_047782999.1">
    <property type="nucleotide sequence ID" value="XM_047925547.1"/>
</dbReference>
<gene>
    <name evidence="2" type="ORF">C8Q71DRAFT_794591</name>
</gene>
<feature type="domain" description="Enoyl reductase (ER)" evidence="1">
    <location>
        <begin position="14"/>
        <end position="343"/>
    </location>
</feature>
<dbReference type="EMBL" id="JADCUA010000003">
    <property type="protein sequence ID" value="KAH9841700.1"/>
    <property type="molecule type" value="Genomic_DNA"/>
</dbReference>
<evidence type="ECO:0000313" key="2">
    <source>
        <dbReference type="EMBL" id="KAH9841700.1"/>
    </source>
</evidence>
<proteinExistence type="predicted"/>
<dbReference type="Proteomes" id="UP000814176">
    <property type="component" value="Unassembled WGS sequence"/>
</dbReference>